<reference evidence="2" key="1">
    <citation type="submission" date="2016-10" db="EMBL/GenBank/DDBJ databases">
        <authorList>
            <person name="Varghese N."/>
            <person name="Submissions S."/>
        </authorList>
    </citation>
    <scope>NUCLEOTIDE SEQUENCE [LARGE SCALE GENOMIC DNA]</scope>
    <source>
        <strain evidence="2">Gh-48</strain>
    </source>
</reference>
<sequence length="102" mass="10993">MAAQLAVCLVMSPVLKGFNKKEDIIMIDYRNDDAARGQGNIKGAMGSHMNDSYNNAVRRNPCLETKGPQKLHFRVLHEDGSLADLPDPNVEGAGVGDGTIGR</sequence>
<keyword evidence="2" id="KW-1185">Reference proteome</keyword>
<organism evidence="1 2">
    <name type="scientific">Mucilaginibacter gossypiicola</name>
    <dbReference type="NCBI Taxonomy" id="551995"/>
    <lineage>
        <taxon>Bacteria</taxon>
        <taxon>Pseudomonadati</taxon>
        <taxon>Bacteroidota</taxon>
        <taxon>Sphingobacteriia</taxon>
        <taxon>Sphingobacteriales</taxon>
        <taxon>Sphingobacteriaceae</taxon>
        <taxon>Mucilaginibacter</taxon>
    </lineage>
</organism>
<evidence type="ECO:0000313" key="2">
    <source>
        <dbReference type="Proteomes" id="UP000198942"/>
    </source>
</evidence>
<evidence type="ECO:0000313" key="1">
    <source>
        <dbReference type="EMBL" id="SEM61032.1"/>
    </source>
</evidence>
<proteinExistence type="predicted"/>
<dbReference type="STRING" id="551995.SAMN05192574_101164"/>
<accession>A0A1H7ZQV8</accession>
<name>A0A1H7ZQV8_9SPHI</name>
<dbReference type="EMBL" id="FOCL01000001">
    <property type="protein sequence ID" value="SEM61032.1"/>
    <property type="molecule type" value="Genomic_DNA"/>
</dbReference>
<gene>
    <name evidence="1" type="ORF">SAMN05192574_101164</name>
</gene>
<protein>
    <submittedName>
        <fullName evidence="1">Uncharacterized protein</fullName>
    </submittedName>
</protein>
<dbReference type="Proteomes" id="UP000198942">
    <property type="component" value="Unassembled WGS sequence"/>
</dbReference>
<dbReference type="AlphaFoldDB" id="A0A1H7ZQV8"/>